<evidence type="ECO:0000313" key="3">
    <source>
        <dbReference type="Proteomes" id="UP000255082"/>
    </source>
</evidence>
<evidence type="ECO:0000313" key="2">
    <source>
        <dbReference type="EMBL" id="SUA47355.1"/>
    </source>
</evidence>
<name>A0A378X3E7_9NOCA</name>
<dbReference type="Proteomes" id="UP000255082">
    <property type="component" value="Unassembled WGS sequence"/>
</dbReference>
<reference evidence="2 3" key="1">
    <citation type="submission" date="2018-06" db="EMBL/GenBank/DDBJ databases">
        <authorList>
            <consortium name="Pathogen Informatics"/>
            <person name="Doyle S."/>
        </authorList>
    </citation>
    <scope>NUCLEOTIDE SEQUENCE [LARGE SCALE GENOMIC DNA]</scope>
    <source>
        <strain evidence="2 3">NCTC13184</strain>
    </source>
</reference>
<evidence type="ECO:0000256" key="1">
    <source>
        <dbReference type="SAM" id="MobiDB-lite"/>
    </source>
</evidence>
<protein>
    <submittedName>
        <fullName evidence="2">Uncharacterized protein</fullName>
    </submittedName>
</protein>
<sequence>MPPRHHVFPTTIHDPAGGTPTKGAADIDTADPRNRPVPDAGTIVLVLAGFETPDTVLLVAVHEMLAWWRRHYQALNAGTADGRAEDLIAFGAFLIDRDVQSLLGNPPTTSSRVPSRTYGQVAASVVRGFVQLQISRETPCTDFDPASLAADIEALDVLADEIRDRA</sequence>
<organism evidence="2 3">
    <name type="scientific">Nocardia africana</name>
    <dbReference type="NCBI Taxonomy" id="134964"/>
    <lineage>
        <taxon>Bacteria</taxon>
        <taxon>Bacillati</taxon>
        <taxon>Actinomycetota</taxon>
        <taxon>Actinomycetes</taxon>
        <taxon>Mycobacteriales</taxon>
        <taxon>Nocardiaceae</taxon>
        <taxon>Nocardia</taxon>
    </lineage>
</organism>
<dbReference type="AlphaFoldDB" id="A0A378X3E7"/>
<proteinExistence type="predicted"/>
<accession>A0A378X3E7</accession>
<dbReference type="EMBL" id="UGRU01000001">
    <property type="protein sequence ID" value="SUA47355.1"/>
    <property type="molecule type" value="Genomic_DNA"/>
</dbReference>
<feature type="region of interest" description="Disordered" evidence="1">
    <location>
        <begin position="1"/>
        <end position="34"/>
    </location>
</feature>
<gene>
    <name evidence="2" type="ORF">NCTC13184_05896</name>
</gene>
<dbReference type="RefSeq" id="WP_227995649.1">
    <property type="nucleotide sequence ID" value="NZ_JAJFOE010000003.1"/>
</dbReference>